<gene>
    <name evidence="2" type="ORF">Tci_009012</name>
</gene>
<feature type="compositionally biased region" description="Basic and acidic residues" evidence="1">
    <location>
        <begin position="189"/>
        <end position="208"/>
    </location>
</feature>
<feature type="compositionally biased region" description="Basic and acidic residues" evidence="1">
    <location>
        <begin position="57"/>
        <end position="72"/>
    </location>
</feature>
<name>A0A6L2JN13_TANCI</name>
<accession>A0A6L2JN13</accession>
<feature type="region of interest" description="Disordered" evidence="1">
    <location>
        <begin position="447"/>
        <end position="523"/>
    </location>
</feature>
<feature type="compositionally biased region" description="Acidic residues" evidence="1">
    <location>
        <begin position="104"/>
        <end position="127"/>
    </location>
</feature>
<feature type="compositionally biased region" description="Basic residues" evidence="1">
    <location>
        <begin position="45"/>
        <end position="56"/>
    </location>
</feature>
<feature type="compositionally biased region" description="Basic and acidic residues" evidence="1">
    <location>
        <begin position="488"/>
        <end position="507"/>
    </location>
</feature>
<reference evidence="2" key="1">
    <citation type="journal article" date="2019" name="Sci. Rep.">
        <title>Draft genome of Tanacetum cinerariifolium, the natural source of mosquito coil.</title>
        <authorList>
            <person name="Yamashiro T."/>
            <person name="Shiraishi A."/>
            <person name="Satake H."/>
            <person name="Nakayama K."/>
        </authorList>
    </citation>
    <scope>NUCLEOTIDE SEQUENCE</scope>
</reference>
<feature type="region of interest" description="Disordered" evidence="1">
    <location>
        <begin position="37"/>
        <end position="208"/>
    </location>
</feature>
<organism evidence="2">
    <name type="scientific">Tanacetum cinerariifolium</name>
    <name type="common">Dalmatian daisy</name>
    <name type="synonym">Chrysanthemum cinerariifolium</name>
    <dbReference type="NCBI Taxonomy" id="118510"/>
    <lineage>
        <taxon>Eukaryota</taxon>
        <taxon>Viridiplantae</taxon>
        <taxon>Streptophyta</taxon>
        <taxon>Embryophyta</taxon>
        <taxon>Tracheophyta</taxon>
        <taxon>Spermatophyta</taxon>
        <taxon>Magnoliopsida</taxon>
        <taxon>eudicotyledons</taxon>
        <taxon>Gunneridae</taxon>
        <taxon>Pentapetalae</taxon>
        <taxon>asterids</taxon>
        <taxon>campanulids</taxon>
        <taxon>Asterales</taxon>
        <taxon>Asteraceae</taxon>
        <taxon>Asteroideae</taxon>
        <taxon>Anthemideae</taxon>
        <taxon>Anthemidinae</taxon>
        <taxon>Tanacetum</taxon>
    </lineage>
</organism>
<proteinExistence type="predicted"/>
<protein>
    <submittedName>
        <fullName evidence="2">Uncharacterized protein</fullName>
    </submittedName>
</protein>
<feature type="compositionally biased region" description="Basic and acidic residues" evidence="1">
    <location>
        <begin position="154"/>
        <end position="176"/>
    </location>
</feature>
<dbReference type="AlphaFoldDB" id="A0A6L2JN13"/>
<evidence type="ECO:0000256" key="1">
    <source>
        <dbReference type="SAM" id="MobiDB-lite"/>
    </source>
</evidence>
<dbReference type="EMBL" id="BKCJ010000878">
    <property type="protein sequence ID" value="GEU37034.1"/>
    <property type="molecule type" value="Genomic_DNA"/>
</dbReference>
<sequence>MSLHKSISKREDVYFKYSNGLIRLKKRRGRVVKVGKTIHTTQKPTKLRKKPTKKKQVLRDESPKSEGELEKRNKSKLVNVKADLSTRLEAQGSTDEETNKDKNEDDDEDDVIEKEEDEEESVSEEENVNEKNEKESNDDDKSFDITNTDDERTESDSDNHEMPKEGETVAETKEEGSANSEHEEEDTKGEDHKTKQEPKGDDQAKEAKVGAPALVINKEKSEFLQSTSSHSISSNLGNQFLANSPNASFIGTILENIDKEINSLMDIKIQQDEPFHEVKVSVIPEPIQQPPSTPPLPANEDPAALVINFKAIDSFVHIFYAFQKDVHELKQADPSAAIRVSIRSQVPFIVKDSLRSNIGDELQKHNKGNTCAKSSCFSSILFSTPILLCHSESLTEFELKKILIEKMKRSKLYRTADQHKILYDGLVNSYLLDKDLFESYGQTVSLKRNHEDDQDEDPSTGPNQGKESKKRRTRKESESSKKSLTPKESTKDDADVPHIDPKPRIPKPDWFPQPPRPETPELD</sequence>
<feature type="compositionally biased region" description="Basic and acidic residues" evidence="1">
    <location>
        <begin position="128"/>
        <end position="143"/>
    </location>
</feature>
<evidence type="ECO:0000313" key="2">
    <source>
        <dbReference type="EMBL" id="GEU37034.1"/>
    </source>
</evidence>
<comment type="caution">
    <text evidence="2">The sequence shown here is derived from an EMBL/GenBank/DDBJ whole genome shotgun (WGS) entry which is preliminary data.</text>
</comment>